<proteinExistence type="inferred from homology"/>
<dbReference type="GO" id="GO:0016787">
    <property type="term" value="F:hydrolase activity"/>
    <property type="evidence" value="ECO:0007669"/>
    <property type="project" value="InterPro"/>
</dbReference>
<dbReference type="InterPro" id="IPR006680">
    <property type="entry name" value="Amidohydro-rel"/>
</dbReference>
<dbReference type="Pfam" id="PF04909">
    <property type="entry name" value="Amidohydro_2"/>
    <property type="match status" value="1"/>
</dbReference>
<accession>A0A8H5N8U4</accession>
<keyword evidence="4" id="KW-1185">Reference proteome</keyword>
<name>A0A8H5N8U4_9HYPO</name>
<dbReference type="InterPro" id="IPR032466">
    <property type="entry name" value="Metal_Hydrolase"/>
</dbReference>
<dbReference type="SUPFAM" id="SSF51556">
    <property type="entry name" value="Metallo-dependent hydrolases"/>
    <property type="match status" value="1"/>
</dbReference>
<dbReference type="OrthoDB" id="2135488at2759"/>
<evidence type="ECO:0000256" key="1">
    <source>
        <dbReference type="ARBA" id="ARBA00038310"/>
    </source>
</evidence>
<dbReference type="AlphaFoldDB" id="A0A8H5N8U4"/>
<evidence type="ECO:0000259" key="2">
    <source>
        <dbReference type="Pfam" id="PF04909"/>
    </source>
</evidence>
<reference evidence="3 4" key="1">
    <citation type="submission" date="2020-05" db="EMBL/GenBank/DDBJ databases">
        <title>Identification and distribution of gene clusters putatively required for synthesis of sphingolipid metabolism inhibitors in phylogenetically diverse species of the filamentous fungus Fusarium.</title>
        <authorList>
            <person name="Kim H.-S."/>
            <person name="Busman M."/>
            <person name="Brown D.W."/>
            <person name="Divon H."/>
            <person name="Uhlig S."/>
            <person name="Proctor R.H."/>
        </authorList>
    </citation>
    <scope>NUCLEOTIDE SEQUENCE [LARGE SCALE GENOMIC DNA]</scope>
    <source>
        <strain evidence="3 4">NRRL 13617</strain>
    </source>
</reference>
<gene>
    <name evidence="3" type="ORF">FPHYL_7611</name>
</gene>
<dbReference type="EMBL" id="JAAOAQ010000274">
    <property type="protein sequence ID" value="KAF5557796.1"/>
    <property type="molecule type" value="Genomic_DNA"/>
</dbReference>
<sequence length="298" mass="33750">MRSRDHIPVIDSHIHLFPASETSSLSWYTNDHPLAGQHSVDQYRVATTSELSLVGFIFVETDRKNDLKSGELDGSGWRGRRNELAWIKRIALGRCYETVPPQGSRSSRIGVVKDTFIENMKLLGRCGFTFDVCIDLHRRGQQQIKDLVTFAKLTRDNVPENKKVVLVLDHLCKPDMSDSTSVSGVAFMTWRAAMDELGQDEHNYIKFSGGFSEMGDSVNDLSTNDISKALEKWFRVLLEAFGPRRIMFGSDWPVCTISMSNAWSRWRDVAVQLCQESRLTSEEQGMIFSGTAKQAYNL</sequence>
<feature type="domain" description="Amidohydrolase-related" evidence="2">
    <location>
        <begin position="163"/>
        <end position="298"/>
    </location>
</feature>
<dbReference type="PANTHER" id="PTHR43569">
    <property type="entry name" value="AMIDOHYDROLASE"/>
    <property type="match status" value="1"/>
</dbReference>
<comment type="similarity">
    <text evidence="1">Belongs to the metallo-dependent hydrolases superfamily.</text>
</comment>
<dbReference type="InterPro" id="IPR052350">
    <property type="entry name" value="Metallo-dep_Lactonases"/>
</dbReference>
<organism evidence="3 4">
    <name type="scientific">Fusarium phyllophilum</name>
    <dbReference type="NCBI Taxonomy" id="47803"/>
    <lineage>
        <taxon>Eukaryota</taxon>
        <taxon>Fungi</taxon>
        <taxon>Dikarya</taxon>
        <taxon>Ascomycota</taxon>
        <taxon>Pezizomycotina</taxon>
        <taxon>Sordariomycetes</taxon>
        <taxon>Hypocreomycetidae</taxon>
        <taxon>Hypocreales</taxon>
        <taxon>Nectriaceae</taxon>
        <taxon>Fusarium</taxon>
        <taxon>Fusarium fujikuroi species complex</taxon>
    </lineage>
</organism>
<comment type="caution">
    <text evidence="3">The sequence shown here is derived from an EMBL/GenBank/DDBJ whole genome shotgun (WGS) entry which is preliminary data.</text>
</comment>
<protein>
    <recommendedName>
        <fullName evidence="2">Amidohydrolase-related domain-containing protein</fullName>
    </recommendedName>
</protein>
<dbReference type="Gene3D" id="3.20.20.140">
    <property type="entry name" value="Metal-dependent hydrolases"/>
    <property type="match status" value="1"/>
</dbReference>
<dbReference type="PANTHER" id="PTHR43569:SF2">
    <property type="entry name" value="AMIDOHYDROLASE-RELATED DOMAIN-CONTAINING PROTEIN"/>
    <property type="match status" value="1"/>
</dbReference>
<evidence type="ECO:0000313" key="3">
    <source>
        <dbReference type="EMBL" id="KAF5557796.1"/>
    </source>
</evidence>
<dbReference type="Proteomes" id="UP000582016">
    <property type="component" value="Unassembled WGS sequence"/>
</dbReference>
<evidence type="ECO:0000313" key="4">
    <source>
        <dbReference type="Proteomes" id="UP000582016"/>
    </source>
</evidence>